<dbReference type="AlphaFoldDB" id="K8VXN4"/>
<dbReference type="Proteomes" id="UP000009336">
    <property type="component" value="Unassembled WGS sequence"/>
</dbReference>
<dbReference type="Pfam" id="PF14568">
    <property type="entry name" value="SUKH_6"/>
    <property type="match status" value="1"/>
</dbReference>
<dbReference type="InterPro" id="IPR037883">
    <property type="entry name" value="Knr4/Smi1-like_sf"/>
</dbReference>
<dbReference type="STRING" id="1141662.OOA_19009"/>
<evidence type="ECO:0000313" key="2">
    <source>
        <dbReference type="Proteomes" id="UP000009336"/>
    </source>
</evidence>
<evidence type="ECO:0000313" key="1">
    <source>
        <dbReference type="EMBL" id="EKT52993.1"/>
    </source>
</evidence>
<keyword evidence="2" id="KW-1185">Reference proteome</keyword>
<dbReference type="SUPFAM" id="SSF160631">
    <property type="entry name" value="SMI1/KNR4-like"/>
    <property type="match status" value="1"/>
</dbReference>
<proteinExistence type="predicted"/>
<dbReference type="PATRIC" id="fig|1141662.3.peg.3861"/>
<dbReference type="EMBL" id="AKKL01000054">
    <property type="protein sequence ID" value="EKT52993.1"/>
    <property type="molecule type" value="Genomic_DNA"/>
</dbReference>
<dbReference type="OrthoDB" id="6464815at2"/>
<protein>
    <recommendedName>
        <fullName evidence="3">Knr4/Smi1-like domain-containing protein</fullName>
    </recommendedName>
</protein>
<sequence length="156" mass="17265">MNYIDLIEKKMKESGEDIFSSNATDLETINLFELSLGVIFPESYRIFLQKYGTLAFGGESFYGITRKGINGNSVPCVLFVTKGAREMGDIDDGMIKIKSSGYGPSFSIDTKILGKSGEPVIVETELSFKYTGIKTIIADNFSEFLLVEIARTIEDL</sequence>
<gene>
    <name evidence="1" type="ORF">OOA_19009</name>
</gene>
<organism evidence="1 2">
    <name type="scientific">Providencia burhodogranariea DSM 19968</name>
    <dbReference type="NCBI Taxonomy" id="1141662"/>
    <lineage>
        <taxon>Bacteria</taxon>
        <taxon>Pseudomonadati</taxon>
        <taxon>Pseudomonadota</taxon>
        <taxon>Gammaproteobacteria</taxon>
        <taxon>Enterobacterales</taxon>
        <taxon>Morganellaceae</taxon>
        <taxon>Providencia</taxon>
    </lineage>
</organism>
<dbReference type="HOGENOM" id="CLU_139788_0_0_6"/>
<reference evidence="1 2" key="1">
    <citation type="journal article" date="2012" name="BMC Genomics">
        <title>Comparative genomics of bacteria in the genus Providencia isolated from wild Drosophila melanogaster.</title>
        <authorList>
            <person name="Galac M.R."/>
            <person name="Lazzaro B.P."/>
        </authorList>
    </citation>
    <scope>NUCLEOTIDE SEQUENCE [LARGE SCALE GENOMIC DNA]</scope>
    <source>
        <strain evidence="1 2">DSM 19968</strain>
    </source>
</reference>
<dbReference type="Gene3D" id="3.40.1580.10">
    <property type="entry name" value="SMI1/KNR4-like"/>
    <property type="match status" value="1"/>
</dbReference>
<comment type="caution">
    <text evidence="1">The sequence shown here is derived from an EMBL/GenBank/DDBJ whole genome shotgun (WGS) entry which is preliminary data.</text>
</comment>
<dbReference type="RefSeq" id="WP_008913766.1">
    <property type="nucleotide sequence ID" value="NZ_KB233227.1"/>
</dbReference>
<evidence type="ECO:0008006" key="3">
    <source>
        <dbReference type="Google" id="ProtNLM"/>
    </source>
</evidence>
<accession>K8VXN4</accession>
<name>K8VXN4_9GAMM</name>